<name>A0A5M3MGT5_CONPW</name>
<keyword evidence="2" id="KW-1133">Transmembrane helix</keyword>
<proteinExistence type="predicted"/>
<evidence type="ECO:0000313" key="3">
    <source>
        <dbReference type="EMBL" id="EIW77845.1"/>
    </source>
</evidence>
<dbReference type="KEGG" id="cput:CONPUDRAFT_167867"/>
<dbReference type="GeneID" id="19205871"/>
<keyword evidence="4" id="KW-1185">Reference proteome</keyword>
<reference evidence="4" key="1">
    <citation type="journal article" date="2012" name="Science">
        <title>The Paleozoic origin of enzymatic lignin decomposition reconstructed from 31 fungal genomes.</title>
        <authorList>
            <person name="Floudas D."/>
            <person name="Binder M."/>
            <person name="Riley R."/>
            <person name="Barry K."/>
            <person name="Blanchette R.A."/>
            <person name="Henrissat B."/>
            <person name="Martinez A.T."/>
            <person name="Otillar R."/>
            <person name="Spatafora J.W."/>
            <person name="Yadav J.S."/>
            <person name="Aerts A."/>
            <person name="Benoit I."/>
            <person name="Boyd A."/>
            <person name="Carlson A."/>
            <person name="Copeland A."/>
            <person name="Coutinho P.M."/>
            <person name="de Vries R.P."/>
            <person name="Ferreira P."/>
            <person name="Findley K."/>
            <person name="Foster B."/>
            <person name="Gaskell J."/>
            <person name="Glotzer D."/>
            <person name="Gorecki P."/>
            <person name="Heitman J."/>
            <person name="Hesse C."/>
            <person name="Hori C."/>
            <person name="Igarashi K."/>
            <person name="Jurgens J.A."/>
            <person name="Kallen N."/>
            <person name="Kersten P."/>
            <person name="Kohler A."/>
            <person name="Kuees U."/>
            <person name="Kumar T.K.A."/>
            <person name="Kuo A."/>
            <person name="LaButti K."/>
            <person name="Larrondo L.F."/>
            <person name="Lindquist E."/>
            <person name="Ling A."/>
            <person name="Lombard V."/>
            <person name="Lucas S."/>
            <person name="Lundell T."/>
            <person name="Martin R."/>
            <person name="McLaughlin D.J."/>
            <person name="Morgenstern I."/>
            <person name="Morin E."/>
            <person name="Murat C."/>
            <person name="Nagy L.G."/>
            <person name="Nolan M."/>
            <person name="Ohm R.A."/>
            <person name="Patyshakuliyeva A."/>
            <person name="Rokas A."/>
            <person name="Ruiz-Duenas F.J."/>
            <person name="Sabat G."/>
            <person name="Salamov A."/>
            <person name="Samejima M."/>
            <person name="Schmutz J."/>
            <person name="Slot J.C."/>
            <person name="St John F."/>
            <person name="Stenlid J."/>
            <person name="Sun H."/>
            <person name="Sun S."/>
            <person name="Syed K."/>
            <person name="Tsang A."/>
            <person name="Wiebenga A."/>
            <person name="Young D."/>
            <person name="Pisabarro A."/>
            <person name="Eastwood D.C."/>
            <person name="Martin F."/>
            <person name="Cullen D."/>
            <person name="Grigoriev I.V."/>
            <person name="Hibbett D.S."/>
        </authorList>
    </citation>
    <scope>NUCLEOTIDE SEQUENCE [LARGE SCALE GENOMIC DNA]</scope>
    <source>
        <strain evidence="4">RWD-64-598 SS2</strain>
    </source>
</reference>
<organism evidence="3 4">
    <name type="scientific">Coniophora puteana (strain RWD-64-598)</name>
    <name type="common">Brown rot fungus</name>
    <dbReference type="NCBI Taxonomy" id="741705"/>
    <lineage>
        <taxon>Eukaryota</taxon>
        <taxon>Fungi</taxon>
        <taxon>Dikarya</taxon>
        <taxon>Basidiomycota</taxon>
        <taxon>Agaricomycotina</taxon>
        <taxon>Agaricomycetes</taxon>
        <taxon>Agaricomycetidae</taxon>
        <taxon>Boletales</taxon>
        <taxon>Coniophorineae</taxon>
        <taxon>Coniophoraceae</taxon>
        <taxon>Coniophora</taxon>
    </lineage>
</organism>
<keyword evidence="2" id="KW-0812">Transmembrane</keyword>
<protein>
    <submittedName>
        <fullName evidence="3">Uncharacterized protein</fullName>
    </submittedName>
</protein>
<gene>
    <name evidence="3" type="ORF">CONPUDRAFT_167867</name>
</gene>
<evidence type="ECO:0000313" key="4">
    <source>
        <dbReference type="Proteomes" id="UP000053558"/>
    </source>
</evidence>
<dbReference type="OrthoDB" id="3265734at2759"/>
<feature type="region of interest" description="Disordered" evidence="1">
    <location>
        <begin position="167"/>
        <end position="188"/>
    </location>
</feature>
<feature type="compositionally biased region" description="Low complexity" evidence="1">
    <location>
        <begin position="167"/>
        <end position="185"/>
    </location>
</feature>
<comment type="caution">
    <text evidence="3">The sequence shown here is derived from an EMBL/GenBank/DDBJ whole genome shotgun (WGS) entry which is preliminary data.</text>
</comment>
<evidence type="ECO:0000256" key="2">
    <source>
        <dbReference type="SAM" id="Phobius"/>
    </source>
</evidence>
<feature type="transmembrane region" description="Helical" evidence="2">
    <location>
        <begin position="194"/>
        <end position="220"/>
    </location>
</feature>
<dbReference type="AlphaFoldDB" id="A0A5M3MGT5"/>
<dbReference type="Proteomes" id="UP000053558">
    <property type="component" value="Unassembled WGS sequence"/>
</dbReference>
<keyword evidence="2" id="KW-0472">Membrane</keyword>
<accession>A0A5M3MGT5</accession>
<dbReference type="EMBL" id="JH711583">
    <property type="protein sequence ID" value="EIW77845.1"/>
    <property type="molecule type" value="Genomic_DNA"/>
</dbReference>
<dbReference type="Gene3D" id="2.60.120.260">
    <property type="entry name" value="Galactose-binding domain-like"/>
    <property type="match status" value="1"/>
</dbReference>
<evidence type="ECO:0000256" key="1">
    <source>
        <dbReference type="SAM" id="MobiDB-lite"/>
    </source>
</evidence>
<sequence length="271" mass="29385">MACELRATLSGYIRRRVPIVFKLETNHSKVMASIVVVDDRDASIQYNGNWGTGGIYPEYENTTFSSTQNGDTATFAFTGTWVSVYGTTGWTSTNGVPTTQFTVDGGSPVSFTAPNVTGWPLYHYQMFASDALNDTTHTLVIENTSPSCPCTAWLDFIEYMPSQPSTASKSASSSSSPSPSAASPSGTTNHRSTVALAAGIGGGLGGAALLITLALLFFYYRNYRRERHQRLQLADEMAARGYQPISTQYQTSEFSSTSAGRLRTTIERVPR</sequence>
<dbReference type="RefSeq" id="XP_007772163.1">
    <property type="nucleotide sequence ID" value="XM_007773973.1"/>
</dbReference>
<dbReference type="OMA" id="NYRRERH"/>